<evidence type="ECO:0000256" key="1">
    <source>
        <dbReference type="ARBA" id="ARBA00022741"/>
    </source>
</evidence>
<proteinExistence type="predicted"/>
<dbReference type="EMBL" id="JAPNNL010000060">
    <property type="protein sequence ID" value="MDA0635133.1"/>
    <property type="molecule type" value="Genomic_DNA"/>
</dbReference>
<dbReference type="InterPro" id="IPR003778">
    <property type="entry name" value="CT_A_B"/>
</dbReference>
<evidence type="ECO:0000259" key="4">
    <source>
        <dbReference type="SMART" id="SM00797"/>
    </source>
</evidence>
<dbReference type="PANTHER" id="PTHR43309:SF3">
    <property type="entry name" value="5-OXOPROLINASE SUBUNIT C"/>
    <property type="match status" value="1"/>
</dbReference>
<gene>
    <name evidence="5" type="ORF">OUY22_17070</name>
</gene>
<name>A0ABT4SDL1_9ACTN</name>
<protein>
    <submittedName>
        <fullName evidence="5">Biotin-dependent carboxyltransferase family protein</fullName>
    </submittedName>
</protein>
<keyword evidence="1" id="KW-0547">Nucleotide-binding</keyword>
<sequence>MAVEIIEPGLASSIQDQGRPGYYSVGIPPSGAADLHAAVTANLLVGNSPDAAVIEAPYMGPALRFDGPTVVAVTGAAMPVLLNGAPAPQWESFPVAAGDQLSFGFLQAGARIYIAVAGGFDVPVVLGSRSTYALGGFGGFQGRNLRKGDVIPIGRANGRPGNAVPEELRPAYSREIELRVVLGLYDYRLTEAGRHCLLESEWTLTPVADRTGFRYSGPVLEWEERIQPFGAGSDPSNIVDAGYPIGSIQVPGGVEPIILHRDAVSGGGYAMVATVISADLNRVAQCSPGTRTRFVPVTLEEALQARADDRARAARLREALEAAH</sequence>
<accession>A0ABT4SDL1</accession>
<dbReference type="InterPro" id="IPR052708">
    <property type="entry name" value="PxpC"/>
</dbReference>
<evidence type="ECO:0000256" key="3">
    <source>
        <dbReference type="ARBA" id="ARBA00022840"/>
    </source>
</evidence>
<dbReference type="Pfam" id="PF02626">
    <property type="entry name" value="CT_A_B"/>
    <property type="match status" value="1"/>
</dbReference>
<organism evidence="5 6">
    <name type="scientific">Nonomuraea corallina</name>
    <dbReference type="NCBI Taxonomy" id="2989783"/>
    <lineage>
        <taxon>Bacteria</taxon>
        <taxon>Bacillati</taxon>
        <taxon>Actinomycetota</taxon>
        <taxon>Actinomycetes</taxon>
        <taxon>Streptosporangiales</taxon>
        <taxon>Streptosporangiaceae</taxon>
        <taxon>Nonomuraea</taxon>
    </lineage>
</organism>
<dbReference type="InterPro" id="IPR029000">
    <property type="entry name" value="Cyclophilin-like_dom_sf"/>
</dbReference>
<dbReference type="RefSeq" id="WP_270155971.1">
    <property type="nucleotide sequence ID" value="NZ_JAPNNL010000060.1"/>
</dbReference>
<comment type="caution">
    <text evidence="5">The sequence shown here is derived from an EMBL/GenBank/DDBJ whole genome shotgun (WGS) entry which is preliminary data.</text>
</comment>
<dbReference type="NCBIfam" id="TIGR00724">
    <property type="entry name" value="urea_amlyse_rel"/>
    <property type="match status" value="1"/>
</dbReference>
<feature type="domain" description="Carboxyltransferase" evidence="4">
    <location>
        <begin position="24"/>
        <end position="313"/>
    </location>
</feature>
<reference evidence="5" key="1">
    <citation type="submission" date="2022-11" db="EMBL/GenBank/DDBJ databases">
        <title>Nonomuraea corallina sp. nov., a new species of the genus Nonomuraea isolated from sea side sediment in Thai sea.</title>
        <authorList>
            <person name="Ngamcharungchit C."/>
            <person name="Matsumoto A."/>
            <person name="Suriyachadkun C."/>
            <person name="Panbangred W."/>
            <person name="Inahashi Y."/>
            <person name="Intra B."/>
        </authorList>
    </citation>
    <scope>NUCLEOTIDE SEQUENCE</scope>
    <source>
        <strain evidence="5">MCN248</strain>
    </source>
</reference>
<dbReference type="Gene3D" id="2.40.100.10">
    <property type="entry name" value="Cyclophilin-like"/>
    <property type="match status" value="1"/>
</dbReference>
<dbReference type="SMART" id="SM00797">
    <property type="entry name" value="AHS2"/>
    <property type="match status" value="1"/>
</dbReference>
<dbReference type="PANTHER" id="PTHR43309">
    <property type="entry name" value="5-OXOPROLINASE SUBUNIT C"/>
    <property type="match status" value="1"/>
</dbReference>
<evidence type="ECO:0000256" key="2">
    <source>
        <dbReference type="ARBA" id="ARBA00022801"/>
    </source>
</evidence>
<keyword evidence="6" id="KW-1185">Reference proteome</keyword>
<evidence type="ECO:0000313" key="5">
    <source>
        <dbReference type="EMBL" id="MDA0635133.1"/>
    </source>
</evidence>
<dbReference type="Proteomes" id="UP001144036">
    <property type="component" value="Unassembled WGS sequence"/>
</dbReference>
<evidence type="ECO:0000313" key="6">
    <source>
        <dbReference type="Proteomes" id="UP001144036"/>
    </source>
</evidence>
<dbReference type="SUPFAM" id="SSF50891">
    <property type="entry name" value="Cyclophilin-like"/>
    <property type="match status" value="1"/>
</dbReference>
<keyword evidence="2" id="KW-0378">Hydrolase</keyword>
<keyword evidence="3" id="KW-0067">ATP-binding</keyword>